<dbReference type="EMBL" id="UXAU01000041">
    <property type="protein sequence ID" value="VDC32829.1"/>
    <property type="molecule type" value="Genomic_DNA"/>
</dbReference>
<keyword evidence="2" id="KW-0472">Membrane</keyword>
<accession>A0A3P5XPQ5</accession>
<name>A0A3P5XPQ5_9MICC</name>
<dbReference type="RefSeq" id="WP_124093212.1">
    <property type="nucleotide sequence ID" value="NZ_CBCRYA010000009.1"/>
</dbReference>
<evidence type="ECO:0000313" key="4">
    <source>
        <dbReference type="Proteomes" id="UP000280861"/>
    </source>
</evidence>
<keyword evidence="2" id="KW-1133">Transmembrane helix</keyword>
<feature type="compositionally biased region" description="Basic and acidic residues" evidence="1">
    <location>
        <begin position="113"/>
        <end position="125"/>
    </location>
</feature>
<feature type="region of interest" description="Disordered" evidence="1">
    <location>
        <begin position="92"/>
        <end position="125"/>
    </location>
</feature>
<evidence type="ECO:0000313" key="3">
    <source>
        <dbReference type="EMBL" id="VDC32829.1"/>
    </source>
</evidence>
<dbReference type="Pfam" id="PF11239">
    <property type="entry name" value="DUF3040"/>
    <property type="match status" value="1"/>
</dbReference>
<gene>
    <name evidence="3" type="ORF">PSET11_03139</name>
</gene>
<protein>
    <recommendedName>
        <fullName evidence="5">DUF3040 domain-containing protein</fullName>
    </recommendedName>
</protein>
<dbReference type="Proteomes" id="UP000280861">
    <property type="component" value="Unassembled WGS sequence"/>
</dbReference>
<dbReference type="AlphaFoldDB" id="A0A3P5XPQ5"/>
<keyword evidence="4" id="KW-1185">Reference proteome</keyword>
<organism evidence="3 4">
    <name type="scientific">Arthrobacter ulcerisalmonis</name>
    <dbReference type="NCBI Taxonomy" id="2483813"/>
    <lineage>
        <taxon>Bacteria</taxon>
        <taxon>Bacillati</taxon>
        <taxon>Actinomycetota</taxon>
        <taxon>Actinomycetes</taxon>
        <taxon>Micrococcales</taxon>
        <taxon>Micrococcaceae</taxon>
        <taxon>Arthrobacter</taxon>
    </lineage>
</organism>
<feature type="transmembrane region" description="Helical" evidence="2">
    <location>
        <begin position="64"/>
        <end position="82"/>
    </location>
</feature>
<evidence type="ECO:0000256" key="2">
    <source>
        <dbReference type="SAM" id="Phobius"/>
    </source>
</evidence>
<evidence type="ECO:0000256" key="1">
    <source>
        <dbReference type="SAM" id="MobiDB-lite"/>
    </source>
</evidence>
<sequence length="125" mass="13483">MPLSEHEQKLLEQLEKQLHEEDPKFANSMGSDPGRSWSTRHVVIGVLCALAGIFLLLVGVTTQLIVVGVLGFIVMGGGVYFATMRSAAAAARGGAPGSTAKSGKPRSSFMNSLEERWDERRRGEP</sequence>
<evidence type="ECO:0008006" key="5">
    <source>
        <dbReference type="Google" id="ProtNLM"/>
    </source>
</evidence>
<reference evidence="3 4" key="1">
    <citation type="submission" date="2018-11" db="EMBL/GenBank/DDBJ databases">
        <authorList>
            <person name="Criscuolo A."/>
        </authorList>
    </citation>
    <scope>NUCLEOTIDE SEQUENCE [LARGE SCALE GENOMIC DNA]</scope>
    <source>
        <strain evidence="3">AT11b</strain>
    </source>
</reference>
<dbReference type="InterPro" id="IPR021401">
    <property type="entry name" value="DUF3040"/>
</dbReference>
<feature type="transmembrane region" description="Helical" evidence="2">
    <location>
        <begin position="41"/>
        <end position="58"/>
    </location>
</feature>
<keyword evidence="2" id="KW-0812">Transmembrane</keyword>
<proteinExistence type="predicted"/>
<dbReference type="OrthoDB" id="4807686at2"/>